<sequence>MPTPSTTITPLAGGSSSNGGGEGEEGPMSAALTSSSLGSSFRFVPAFCLGVVAAVVFQLAWGGLSLTSFFLKLFIYVSFALLCFLAGSVVLLVRKSPLKVSCFNRRQSAARPEFFDKLMARFLVPVQESSQSRRVVVSHNVDKALKEGNSSL</sequence>
<comment type="caution">
    <text evidence="3">The sequence shown here is derived from an EMBL/GenBank/DDBJ whole genome shotgun (WGS) entry which is preliminary data.</text>
</comment>
<keyword evidence="2" id="KW-0472">Membrane</keyword>
<name>A0AAD6FTC2_9TELE</name>
<accession>A0AAD6FTC2</accession>
<evidence type="ECO:0000313" key="4">
    <source>
        <dbReference type="Proteomes" id="UP001219934"/>
    </source>
</evidence>
<dbReference type="Proteomes" id="UP001219934">
    <property type="component" value="Unassembled WGS sequence"/>
</dbReference>
<organism evidence="3 4">
    <name type="scientific">Pogonophryne albipinna</name>
    <dbReference type="NCBI Taxonomy" id="1090488"/>
    <lineage>
        <taxon>Eukaryota</taxon>
        <taxon>Metazoa</taxon>
        <taxon>Chordata</taxon>
        <taxon>Craniata</taxon>
        <taxon>Vertebrata</taxon>
        <taxon>Euteleostomi</taxon>
        <taxon>Actinopterygii</taxon>
        <taxon>Neopterygii</taxon>
        <taxon>Teleostei</taxon>
        <taxon>Neoteleostei</taxon>
        <taxon>Acanthomorphata</taxon>
        <taxon>Eupercaria</taxon>
        <taxon>Perciformes</taxon>
        <taxon>Notothenioidei</taxon>
        <taxon>Pogonophryne</taxon>
    </lineage>
</organism>
<evidence type="ECO:0000313" key="3">
    <source>
        <dbReference type="EMBL" id="KAJ4946280.1"/>
    </source>
</evidence>
<feature type="transmembrane region" description="Helical" evidence="2">
    <location>
        <begin position="43"/>
        <end position="61"/>
    </location>
</feature>
<keyword evidence="2" id="KW-0812">Transmembrane</keyword>
<dbReference type="EMBL" id="JAPTMU010000003">
    <property type="protein sequence ID" value="KAJ4946280.1"/>
    <property type="molecule type" value="Genomic_DNA"/>
</dbReference>
<feature type="region of interest" description="Disordered" evidence="1">
    <location>
        <begin position="1"/>
        <end position="30"/>
    </location>
</feature>
<dbReference type="AlphaFoldDB" id="A0AAD6FTC2"/>
<proteinExistence type="predicted"/>
<evidence type="ECO:0000256" key="2">
    <source>
        <dbReference type="SAM" id="Phobius"/>
    </source>
</evidence>
<keyword evidence="2" id="KW-1133">Transmembrane helix</keyword>
<gene>
    <name evidence="3" type="ORF">JOQ06_023948</name>
</gene>
<protein>
    <recommendedName>
        <fullName evidence="5">Transmembrane protein</fullName>
    </recommendedName>
</protein>
<reference evidence="3" key="1">
    <citation type="submission" date="2022-11" db="EMBL/GenBank/DDBJ databases">
        <title>Chromosome-level genome of Pogonophryne albipinna.</title>
        <authorList>
            <person name="Jo E."/>
        </authorList>
    </citation>
    <scope>NUCLEOTIDE SEQUENCE</scope>
    <source>
        <strain evidence="3">SGF0006</strain>
        <tissue evidence="3">Muscle</tissue>
    </source>
</reference>
<evidence type="ECO:0000256" key="1">
    <source>
        <dbReference type="SAM" id="MobiDB-lite"/>
    </source>
</evidence>
<feature type="transmembrane region" description="Helical" evidence="2">
    <location>
        <begin position="73"/>
        <end position="93"/>
    </location>
</feature>
<evidence type="ECO:0008006" key="5">
    <source>
        <dbReference type="Google" id="ProtNLM"/>
    </source>
</evidence>
<keyword evidence="4" id="KW-1185">Reference proteome</keyword>